<dbReference type="GO" id="GO:0016787">
    <property type="term" value="F:hydrolase activity"/>
    <property type="evidence" value="ECO:0007669"/>
    <property type="project" value="InterPro"/>
</dbReference>
<dbReference type="InterPro" id="IPR001604">
    <property type="entry name" value="Endo_G_ENPP1-like_dom"/>
</dbReference>
<keyword evidence="1" id="KW-1133">Transmembrane helix</keyword>
<keyword evidence="1" id="KW-0472">Membrane</keyword>
<evidence type="ECO:0000313" key="3">
    <source>
        <dbReference type="EMBL" id="ARF08251.1"/>
    </source>
</evidence>
<keyword evidence="1" id="KW-0812">Transmembrane</keyword>
<evidence type="ECO:0000259" key="2">
    <source>
        <dbReference type="Pfam" id="PF01223"/>
    </source>
</evidence>
<accession>A0A1V0S984</accession>
<keyword evidence="3" id="KW-0540">Nuclease</keyword>
<name>A0A1V0S984_9VIRU</name>
<feature type="transmembrane region" description="Helical" evidence="1">
    <location>
        <begin position="31"/>
        <end position="56"/>
    </location>
</feature>
<dbReference type="GO" id="GO:0003676">
    <property type="term" value="F:nucleic acid binding"/>
    <property type="evidence" value="ECO:0007669"/>
    <property type="project" value="InterPro"/>
</dbReference>
<dbReference type="Gene3D" id="3.40.570.10">
    <property type="entry name" value="Extracellular Endonuclease, subunit A"/>
    <property type="match status" value="1"/>
</dbReference>
<dbReference type="GO" id="GO:0004519">
    <property type="term" value="F:endonuclease activity"/>
    <property type="evidence" value="ECO:0007669"/>
    <property type="project" value="UniProtKB-KW"/>
</dbReference>
<dbReference type="EMBL" id="KY684083">
    <property type="protein sequence ID" value="ARF08251.1"/>
    <property type="molecule type" value="Genomic_DNA"/>
</dbReference>
<sequence>MSKRYPITEIFLEEYLNLEKWKGWNGIKLTLQTLCCCSITVLIMSIIIIPPLIYILNGKSSKLEAPHKIINNLPNEIIAKYDDYVISYNNLDRYPNYAFHLVKKDNFDDYNVCNKWTEDGSINSHTNYDYNFLLNIAKYQLVPSKDIENSCSSYNLANIIPVYNHGFKDLYLDEIDDYIRRYYNGFYVMTIPEYNGQKICSKNICLNVPTGIYKIILNEDTILCSIYIHHNIPSNITFNANISNLLKHNDYNSNCVKKLKF</sequence>
<gene>
    <name evidence="3" type="ORF">Catovirus_1_301</name>
</gene>
<protein>
    <submittedName>
        <fullName evidence="3">DNA/RNA non-specific endonuclease</fullName>
    </submittedName>
</protein>
<dbReference type="InterPro" id="IPR044925">
    <property type="entry name" value="His-Me_finger_sf"/>
</dbReference>
<dbReference type="SUPFAM" id="SSF54060">
    <property type="entry name" value="His-Me finger endonucleases"/>
    <property type="match status" value="1"/>
</dbReference>
<reference evidence="3" key="1">
    <citation type="journal article" date="2017" name="Science">
        <title>Giant viruses with an expanded complement of translation system components.</title>
        <authorList>
            <person name="Schulz F."/>
            <person name="Yutin N."/>
            <person name="Ivanova N.N."/>
            <person name="Ortega D.R."/>
            <person name="Lee T.K."/>
            <person name="Vierheilig J."/>
            <person name="Daims H."/>
            <person name="Horn M."/>
            <person name="Wagner M."/>
            <person name="Jensen G.J."/>
            <person name="Kyrpides N.C."/>
            <person name="Koonin E.V."/>
            <person name="Woyke T."/>
        </authorList>
    </citation>
    <scope>NUCLEOTIDE SEQUENCE</scope>
    <source>
        <strain evidence="3">CTV1</strain>
    </source>
</reference>
<keyword evidence="3" id="KW-0378">Hydrolase</keyword>
<keyword evidence="3" id="KW-0255">Endonuclease</keyword>
<organism evidence="3">
    <name type="scientific">Catovirus CTV1</name>
    <dbReference type="NCBI Taxonomy" id="1977631"/>
    <lineage>
        <taxon>Viruses</taxon>
        <taxon>Varidnaviria</taxon>
        <taxon>Bamfordvirae</taxon>
        <taxon>Nucleocytoviricota</taxon>
        <taxon>Megaviricetes</taxon>
        <taxon>Imitervirales</taxon>
        <taxon>Mimiviridae</taxon>
        <taxon>Klosneuvirinae</taxon>
        <taxon>Catovirus</taxon>
    </lineage>
</organism>
<dbReference type="GO" id="GO:0046872">
    <property type="term" value="F:metal ion binding"/>
    <property type="evidence" value="ECO:0007669"/>
    <property type="project" value="InterPro"/>
</dbReference>
<dbReference type="Pfam" id="PF01223">
    <property type="entry name" value="Endonuclease_NS"/>
    <property type="match status" value="1"/>
</dbReference>
<evidence type="ECO:0000256" key="1">
    <source>
        <dbReference type="SAM" id="Phobius"/>
    </source>
</evidence>
<proteinExistence type="predicted"/>
<dbReference type="InterPro" id="IPR044929">
    <property type="entry name" value="DNA/RNA_non-sp_Endonuclease_sf"/>
</dbReference>
<feature type="domain" description="DNA/RNA non-specific endonuclease/pyrophosphatase/phosphodiesterase" evidence="2">
    <location>
        <begin position="78"/>
        <end position="221"/>
    </location>
</feature>